<dbReference type="InterPro" id="IPR050314">
    <property type="entry name" value="Glycosyl_Hydrlase_18"/>
</dbReference>
<protein>
    <recommendedName>
        <fullName evidence="2">chitinase</fullName>
        <ecNumber evidence="2">3.2.1.14</ecNumber>
    </recommendedName>
</protein>
<keyword evidence="3 5" id="KW-0378">Hydrolase</keyword>
<dbReference type="GO" id="GO:0005576">
    <property type="term" value="C:extracellular region"/>
    <property type="evidence" value="ECO:0007669"/>
    <property type="project" value="TreeGrafter"/>
</dbReference>
<dbReference type="SMART" id="SM00636">
    <property type="entry name" value="Glyco_18"/>
    <property type="match status" value="1"/>
</dbReference>
<dbReference type="STRING" id="561061.SAMN05660862_3173"/>
<dbReference type="PROSITE" id="PS01095">
    <property type="entry name" value="GH18_1"/>
    <property type="match status" value="1"/>
</dbReference>
<dbReference type="Proteomes" id="UP000192980">
    <property type="component" value="Unassembled WGS sequence"/>
</dbReference>
<evidence type="ECO:0000256" key="5">
    <source>
        <dbReference type="RuleBase" id="RU000489"/>
    </source>
</evidence>
<dbReference type="OrthoDB" id="9775889at2"/>
<dbReference type="PROSITE" id="PS51257">
    <property type="entry name" value="PROKAR_LIPOPROTEIN"/>
    <property type="match status" value="1"/>
</dbReference>
<dbReference type="EMBL" id="FXAU01000006">
    <property type="protein sequence ID" value="SMG44351.1"/>
    <property type="molecule type" value="Genomic_DNA"/>
</dbReference>
<dbReference type="PANTHER" id="PTHR11177:SF317">
    <property type="entry name" value="CHITINASE 12-RELATED"/>
    <property type="match status" value="1"/>
</dbReference>
<dbReference type="InterPro" id="IPR001579">
    <property type="entry name" value="Glyco_hydro_18_chit_AS"/>
</dbReference>
<dbReference type="GO" id="GO:0006032">
    <property type="term" value="P:chitin catabolic process"/>
    <property type="evidence" value="ECO:0007669"/>
    <property type="project" value="TreeGrafter"/>
</dbReference>
<dbReference type="SUPFAM" id="SSF51445">
    <property type="entry name" value="(Trans)glycosidases"/>
    <property type="match status" value="1"/>
</dbReference>
<dbReference type="Pfam" id="PF00704">
    <property type="entry name" value="Glyco_hydro_18"/>
    <property type="match status" value="1"/>
</dbReference>
<dbReference type="Gene3D" id="3.40.5.30">
    <property type="entry name" value="(Trans)glycosidases - domain 2"/>
    <property type="match status" value="1"/>
</dbReference>
<comment type="similarity">
    <text evidence="6">Belongs to the glycosyl hydrolase 18 family.</text>
</comment>
<name>A0A1X7KRY0_9SPHI</name>
<dbReference type="GO" id="GO:0008843">
    <property type="term" value="F:endochitinase activity"/>
    <property type="evidence" value="ECO:0007669"/>
    <property type="project" value="UniProtKB-EC"/>
</dbReference>
<evidence type="ECO:0000256" key="6">
    <source>
        <dbReference type="RuleBase" id="RU004453"/>
    </source>
</evidence>
<dbReference type="InterPro" id="IPR001223">
    <property type="entry name" value="Glyco_hydro18_cat"/>
</dbReference>
<gene>
    <name evidence="9" type="ORF">SAMN05660862_3173</name>
</gene>
<dbReference type="Gene3D" id="3.20.20.80">
    <property type="entry name" value="Glycosidases"/>
    <property type="match status" value="1"/>
</dbReference>
<keyword evidence="10" id="KW-1185">Reference proteome</keyword>
<dbReference type="InterPro" id="IPR011583">
    <property type="entry name" value="Chitinase_II/V-like_cat"/>
</dbReference>
<reference evidence="9 10" key="1">
    <citation type="submission" date="2017-04" db="EMBL/GenBank/DDBJ databases">
        <authorList>
            <person name="Afonso C.L."/>
            <person name="Miller P.J."/>
            <person name="Scott M.A."/>
            <person name="Spackman E."/>
            <person name="Goraichik I."/>
            <person name="Dimitrov K.M."/>
            <person name="Suarez D.L."/>
            <person name="Swayne D.E."/>
        </authorList>
    </citation>
    <scope>NUCLEOTIDE SEQUENCE [LARGE SCALE GENOMIC DNA]</scope>
    <source>
        <strain evidence="9 10">DSM 22418</strain>
    </source>
</reference>
<evidence type="ECO:0000256" key="4">
    <source>
        <dbReference type="ARBA" id="ARBA00023295"/>
    </source>
</evidence>
<evidence type="ECO:0000256" key="2">
    <source>
        <dbReference type="ARBA" id="ARBA00012729"/>
    </source>
</evidence>
<evidence type="ECO:0000256" key="3">
    <source>
        <dbReference type="ARBA" id="ARBA00022801"/>
    </source>
</evidence>
<dbReference type="InterPro" id="IPR017853">
    <property type="entry name" value="GH"/>
</dbReference>
<dbReference type="GO" id="GO:0008061">
    <property type="term" value="F:chitin binding"/>
    <property type="evidence" value="ECO:0007669"/>
    <property type="project" value="InterPro"/>
</dbReference>
<dbReference type="RefSeq" id="WP_085473871.1">
    <property type="nucleotide sequence ID" value="NZ_FXAU01000006.1"/>
</dbReference>
<dbReference type="PROSITE" id="PS51910">
    <property type="entry name" value="GH18_2"/>
    <property type="match status" value="1"/>
</dbReference>
<keyword evidence="4 5" id="KW-0326">Glycosidase</keyword>
<evidence type="ECO:0000313" key="10">
    <source>
        <dbReference type="Proteomes" id="UP000192980"/>
    </source>
</evidence>
<feature type="domain" description="GH18" evidence="8">
    <location>
        <begin position="32"/>
        <end position="324"/>
    </location>
</feature>
<comment type="catalytic activity">
    <reaction evidence="1">
        <text>Random endo-hydrolysis of N-acetyl-beta-D-glucosaminide (1-&gt;4)-beta-linkages in chitin and chitodextrins.</text>
        <dbReference type="EC" id="3.2.1.14"/>
    </reaction>
</comment>
<evidence type="ECO:0000256" key="7">
    <source>
        <dbReference type="SAM" id="SignalP"/>
    </source>
</evidence>
<keyword evidence="7" id="KW-0732">Signal</keyword>
<organism evidence="9 10">
    <name type="scientific">Sphingobacterium psychroaquaticum</name>
    <dbReference type="NCBI Taxonomy" id="561061"/>
    <lineage>
        <taxon>Bacteria</taxon>
        <taxon>Pseudomonadati</taxon>
        <taxon>Bacteroidota</taxon>
        <taxon>Sphingobacteriia</taxon>
        <taxon>Sphingobacteriales</taxon>
        <taxon>Sphingobacteriaceae</taxon>
        <taxon>Sphingobacterium</taxon>
    </lineage>
</organism>
<proteinExistence type="inferred from homology"/>
<dbReference type="AlphaFoldDB" id="A0A1X7KRY0"/>
<feature type="chain" id="PRO_5012575490" description="chitinase" evidence="7">
    <location>
        <begin position="20"/>
        <end position="327"/>
    </location>
</feature>
<dbReference type="PANTHER" id="PTHR11177">
    <property type="entry name" value="CHITINASE"/>
    <property type="match status" value="1"/>
</dbReference>
<evidence type="ECO:0000259" key="8">
    <source>
        <dbReference type="PROSITE" id="PS51910"/>
    </source>
</evidence>
<sequence>MKRYILLLISCLHLLTACGKEHTTTENPPRKAFVVGYLFANTGLLEAAKKLDFTKITHLNIAFINPDATGTFPTVLGLSETVKLAHQHDVKVFASFAGGSPPEHLKDLLKPAKQKALIVNFGKLVDTYSLDGIDVDLEGDFIDENYESFVVGLSDLLRAKKKLMTAAVATWTSNRITDKALARYDLVHIMSYDYTGPWNKSNAGPHATYAHMVKDFTHWRDVRQVAPEKLVIGLPFYGYGFGPSIADDITYKALVAQYPEAVHTDEIVIPQQGTFYYNGAATIASKAIYAREQGAGGVMVWHLLGDADAPHALLQIIQDNLYPTTSR</sequence>
<evidence type="ECO:0000256" key="1">
    <source>
        <dbReference type="ARBA" id="ARBA00000822"/>
    </source>
</evidence>
<feature type="signal peptide" evidence="7">
    <location>
        <begin position="1"/>
        <end position="19"/>
    </location>
</feature>
<evidence type="ECO:0000313" key="9">
    <source>
        <dbReference type="EMBL" id="SMG44351.1"/>
    </source>
</evidence>
<dbReference type="EC" id="3.2.1.14" evidence="2"/>
<accession>A0A1X7KRY0</accession>
<dbReference type="GO" id="GO:0005975">
    <property type="term" value="P:carbohydrate metabolic process"/>
    <property type="evidence" value="ECO:0007669"/>
    <property type="project" value="InterPro"/>
</dbReference>